<accession>A0ABZ3FTT7</accession>
<proteinExistence type="predicted"/>
<organism evidence="1 2">
    <name type="scientific">Ammonicoccus fulvus</name>
    <dbReference type="NCBI Taxonomy" id="3138240"/>
    <lineage>
        <taxon>Bacteria</taxon>
        <taxon>Bacillati</taxon>
        <taxon>Actinomycetota</taxon>
        <taxon>Actinomycetes</taxon>
        <taxon>Propionibacteriales</taxon>
        <taxon>Propionibacteriaceae</taxon>
        <taxon>Ammonicoccus</taxon>
    </lineage>
</organism>
<reference evidence="1 2" key="1">
    <citation type="submission" date="2024-04" db="EMBL/GenBank/DDBJ databases">
        <title>Isolation of an actinomycete strain from pig manure.</title>
        <authorList>
            <person name="Gong T."/>
            <person name="Yu Z."/>
            <person name="An M."/>
            <person name="Wei C."/>
            <person name="Yang W."/>
            <person name="Liu L."/>
        </authorList>
    </citation>
    <scope>NUCLEOTIDE SEQUENCE [LARGE SCALE GENOMIC DNA]</scope>
    <source>
        <strain evidence="1 2">ZF39</strain>
    </source>
</reference>
<name>A0ABZ3FTT7_9ACTN</name>
<dbReference type="EMBL" id="CP154795">
    <property type="protein sequence ID" value="XAN09150.1"/>
    <property type="molecule type" value="Genomic_DNA"/>
</dbReference>
<protein>
    <submittedName>
        <fullName evidence="1">Uncharacterized protein</fullName>
    </submittedName>
</protein>
<dbReference type="Proteomes" id="UP001442841">
    <property type="component" value="Chromosome"/>
</dbReference>
<evidence type="ECO:0000313" key="1">
    <source>
        <dbReference type="EMBL" id="XAN09150.1"/>
    </source>
</evidence>
<dbReference type="InterPro" id="IPR029044">
    <property type="entry name" value="Nucleotide-diphossugar_trans"/>
</dbReference>
<sequence>MHSSLDRGTEPAQVTDAAGVNWLPGACLVGRVAALGDGFDEGLRVGEDLDFVWRIIDSGARIRYDPTVCVEHDTRTTIGHWLARKTAYGASLGPLSRIHPQRIAAAEFSGLRIPLAAALALPGWWSVPVIASVMAHTTVTAARKLPETMDLACAWGIATQQFEHTAGRTTDLWLRHWWPLLLLGLPFSACLRRAGAVALIADVVRIGRNHQRGVDPATYLAGARCDDLAFGLGLWIGAFRGRSLRPLLPKLR</sequence>
<gene>
    <name evidence="1" type="ORF">AADG42_18110</name>
</gene>
<dbReference type="RefSeq" id="WP_425310603.1">
    <property type="nucleotide sequence ID" value="NZ_CP154795.1"/>
</dbReference>
<keyword evidence="2" id="KW-1185">Reference proteome</keyword>
<dbReference type="Gene3D" id="3.90.550.10">
    <property type="entry name" value="Spore Coat Polysaccharide Biosynthesis Protein SpsA, Chain A"/>
    <property type="match status" value="1"/>
</dbReference>
<evidence type="ECO:0000313" key="2">
    <source>
        <dbReference type="Proteomes" id="UP001442841"/>
    </source>
</evidence>
<dbReference type="SUPFAM" id="SSF53448">
    <property type="entry name" value="Nucleotide-diphospho-sugar transferases"/>
    <property type="match status" value="1"/>
</dbReference>